<dbReference type="GO" id="GO:0032259">
    <property type="term" value="P:methylation"/>
    <property type="evidence" value="ECO:0007669"/>
    <property type="project" value="UniProtKB-KW"/>
</dbReference>
<feature type="domain" description="Methyltransferase" evidence="4">
    <location>
        <begin position="43"/>
        <end position="112"/>
    </location>
</feature>
<dbReference type="EMBL" id="LGTW01000005">
    <property type="protein sequence ID" value="KWX24190.1"/>
    <property type="molecule type" value="Genomic_DNA"/>
</dbReference>
<dbReference type="PATRIC" id="fig|59750.3.peg.5898"/>
<comment type="caution">
    <text evidence="5">The sequence shown here is derived from an EMBL/GenBank/DDBJ whole genome shotgun (WGS) entry which is preliminary data.</text>
</comment>
<dbReference type="PANTHER" id="PTHR43464:SF19">
    <property type="entry name" value="UBIQUINONE BIOSYNTHESIS O-METHYLTRANSFERASE, MITOCHONDRIAL"/>
    <property type="match status" value="1"/>
</dbReference>
<organism evidence="5 6">
    <name type="scientific">Mycolicibacterium wolinskyi</name>
    <dbReference type="NCBI Taxonomy" id="59750"/>
    <lineage>
        <taxon>Bacteria</taxon>
        <taxon>Bacillati</taxon>
        <taxon>Actinomycetota</taxon>
        <taxon>Actinomycetes</taxon>
        <taxon>Mycobacteriales</taxon>
        <taxon>Mycobacteriaceae</taxon>
        <taxon>Mycolicibacterium</taxon>
    </lineage>
</organism>
<evidence type="ECO:0000256" key="1">
    <source>
        <dbReference type="ARBA" id="ARBA00022603"/>
    </source>
</evidence>
<keyword evidence="6" id="KW-1185">Reference proteome</keyword>
<protein>
    <submittedName>
        <fullName evidence="5">SAM-dependent methyltransferase</fullName>
    </submittedName>
</protein>
<name>A0A132PPC6_9MYCO</name>
<evidence type="ECO:0000256" key="3">
    <source>
        <dbReference type="ARBA" id="ARBA00022691"/>
    </source>
</evidence>
<proteinExistence type="predicted"/>
<dbReference type="Gene3D" id="3.40.50.150">
    <property type="entry name" value="Vaccinia Virus protein VP39"/>
    <property type="match status" value="1"/>
</dbReference>
<dbReference type="SUPFAM" id="SSF53335">
    <property type="entry name" value="S-adenosyl-L-methionine-dependent methyltransferases"/>
    <property type="match status" value="1"/>
</dbReference>
<dbReference type="InterPro" id="IPR041698">
    <property type="entry name" value="Methyltransf_25"/>
</dbReference>
<accession>A0A132PPC6</accession>
<dbReference type="Proteomes" id="UP000070612">
    <property type="component" value="Unassembled WGS sequence"/>
</dbReference>
<evidence type="ECO:0000313" key="6">
    <source>
        <dbReference type="Proteomes" id="UP000070612"/>
    </source>
</evidence>
<dbReference type="PANTHER" id="PTHR43464">
    <property type="entry name" value="METHYLTRANSFERASE"/>
    <property type="match status" value="1"/>
</dbReference>
<dbReference type="STRING" id="59750.AWC31_05920"/>
<evidence type="ECO:0000259" key="4">
    <source>
        <dbReference type="Pfam" id="PF13649"/>
    </source>
</evidence>
<keyword evidence="3" id="KW-0949">S-adenosyl-L-methionine</keyword>
<dbReference type="AlphaFoldDB" id="A0A132PPC6"/>
<dbReference type="Pfam" id="PF13649">
    <property type="entry name" value="Methyltransf_25"/>
    <property type="match status" value="1"/>
</dbReference>
<dbReference type="GO" id="GO:0008168">
    <property type="term" value="F:methyltransferase activity"/>
    <property type="evidence" value="ECO:0007669"/>
    <property type="project" value="UniProtKB-KW"/>
</dbReference>
<evidence type="ECO:0000256" key="2">
    <source>
        <dbReference type="ARBA" id="ARBA00022679"/>
    </source>
</evidence>
<dbReference type="CDD" id="cd02440">
    <property type="entry name" value="AdoMet_MTases"/>
    <property type="match status" value="1"/>
</dbReference>
<evidence type="ECO:0000313" key="5">
    <source>
        <dbReference type="EMBL" id="KWX24190.1"/>
    </source>
</evidence>
<keyword evidence="1 5" id="KW-0489">Methyltransferase</keyword>
<dbReference type="InterPro" id="IPR029063">
    <property type="entry name" value="SAM-dependent_MTases_sf"/>
</dbReference>
<sequence>MSEQDRMRWDATYAGRCEAVAEPAPPAVFAARESVFPVTGTALDIACGAGFGSVWLARRGLQVWGVDLSAVAIDHAEALAARYGVADRCRFDVVDLDGGLPAGPAVDVILCHRFRDPGLYPAMIERLTPAGILAISVLSEVGREPGRFRAVPGELLAAFGGLEVIDAGEGGGEAWLLARSPGDGRRPPGLRQ</sequence>
<dbReference type="RefSeq" id="WP_067847029.1">
    <property type="nucleotide sequence ID" value="NZ_LGTW01000005.1"/>
</dbReference>
<gene>
    <name evidence="5" type="ORF">AFM11_09305</name>
</gene>
<keyword evidence="2 5" id="KW-0808">Transferase</keyword>
<reference evidence="5 6" key="1">
    <citation type="submission" date="2015-07" db="EMBL/GenBank/DDBJ databases">
        <title>A draft genome sequence of Mycobacterium wolinskyi.</title>
        <authorList>
            <person name="de Man T.J."/>
            <person name="Perry K.A."/>
            <person name="Coulliette A.D."/>
            <person name="Jensen B."/>
            <person name="Toney N.C."/>
            <person name="Limbago B.M."/>
            <person name="Noble-Wang J."/>
        </authorList>
    </citation>
    <scope>NUCLEOTIDE SEQUENCE [LARGE SCALE GENOMIC DNA]</scope>
    <source>
        <strain evidence="5 6">CDC_01</strain>
    </source>
</reference>